<dbReference type="Proteomes" id="UP000580839">
    <property type="component" value="Unassembled WGS sequence"/>
</dbReference>
<dbReference type="AlphaFoldDB" id="A0A849SJM9"/>
<dbReference type="Pfam" id="PF22842">
    <property type="entry name" value="Pel9A-like_beta_helix"/>
    <property type="match status" value="1"/>
</dbReference>
<dbReference type="SUPFAM" id="SSF51126">
    <property type="entry name" value="Pectin lyase-like"/>
    <property type="match status" value="2"/>
</dbReference>
<dbReference type="InterPro" id="IPR036116">
    <property type="entry name" value="FN3_sf"/>
</dbReference>
<evidence type="ECO:0000259" key="2">
    <source>
        <dbReference type="PROSITE" id="PS50853"/>
    </source>
</evidence>
<dbReference type="SMART" id="SM00060">
    <property type="entry name" value="FN3"/>
    <property type="match status" value="1"/>
</dbReference>
<evidence type="ECO:0000313" key="4">
    <source>
        <dbReference type="Proteomes" id="UP000580839"/>
    </source>
</evidence>
<name>A0A849SJM9_UNCEI</name>
<reference evidence="3 4" key="1">
    <citation type="submission" date="2020-04" db="EMBL/GenBank/DDBJ databases">
        <title>Metagenomic profiling of ammonia- and methane-oxidizing microorganisms in a Dutch drinking water treatment plant.</title>
        <authorList>
            <person name="Poghosyan L."/>
            <person name="Leucker S."/>
        </authorList>
    </citation>
    <scope>NUCLEOTIDE SEQUENCE [LARGE SCALE GENOMIC DNA]</scope>
    <source>
        <strain evidence="3">S-RSF-IL-03</strain>
    </source>
</reference>
<evidence type="ECO:0000313" key="3">
    <source>
        <dbReference type="EMBL" id="NOT34806.1"/>
    </source>
</evidence>
<feature type="signal peptide" evidence="1">
    <location>
        <begin position="1"/>
        <end position="37"/>
    </location>
</feature>
<dbReference type="SUPFAM" id="SSF49265">
    <property type="entry name" value="Fibronectin type III"/>
    <property type="match status" value="1"/>
</dbReference>
<dbReference type="InterPro" id="IPR013783">
    <property type="entry name" value="Ig-like_fold"/>
</dbReference>
<comment type="caution">
    <text evidence="3">The sequence shown here is derived from an EMBL/GenBank/DDBJ whole genome shotgun (WGS) entry which is preliminary data.</text>
</comment>
<dbReference type="InterPro" id="IPR003961">
    <property type="entry name" value="FN3_dom"/>
</dbReference>
<dbReference type="Gene3D" id="2.160.20.10">
    <property type="entry name" value="Single-stranded right-handed beta-helix, Pectin lyase-like"/>
    <property type="match status" value="1"/>
</dbReference>
<gene>
    <name evidence="3" type="ORF">HOP12_11630</name>
</gene>
<evidence type="ECO:0000256" key="1">
    <source>
        <dbReference type="SAM" id="SignalP"/>
    </source>
</evidence>
<feature type="chain" id="PRO_5032904982" evidence="1">
    <location>
        <begin position="38"/>
        <end position="679"/>
    </location>
</feature>
<proteinExistence type="predicted"/>
<feature type="domain" description="Fibronectin type-III" evidence="2">
    <location>
        <begin position="554"/>
        <end position="663"/>
    </location>
</feature>
<dbReference type="EMBL" id="JABFRW010000147">
    <property type="protein sequence ID" value="NOT34806.1"/>
    <property type="molecule type" value="Genomic_DNA"/>
</dbReference>
<keyword evidence="1" id="KW-0732">Signal</keyword>
<organism evidence="3 4">
    <name type="scientific">Eiseniibacteriota bacterium</name>
    <dbReference type="NCBI Taxonomy" id="2212470"/>
    <lineage>
        <taxon>Bacteria</taxon>
        <taxon>Candidatus Eiseniibacteriota</taxon>
    </lineage>
</organism>
<dbReference type="InterPro" id="IPR053868">
    <property type="entry name" value="Pel9A-like_beta_helix"/>
</dbReference>
<dbReference type="CDD" id="cd00063">
    <property type="entry name" value="FN3"/>
    <property type="match status" value="1"/>
</dbReference>
<accession>A0A849SJM9</accession>
<dbReference type="InterPro" id="IPR012334">
    <property type="entry name" value="Pectin_lyas_fold"/>
</dbReference>
<dbReference type="PROSITE" id="PS50853">
    <property type="entry name" value="FN3"/>
    <property type="match status" value="1"/>
</dbReference>
<dbReference type="Gene3D" id="2.60.40.10">
    <property type="entry name" value="Immunoglobulins"/>
    <property type="match status" value="1"/>
</dbReference>
<sequence length="679" mass="72060">MTNDFFRMHILASRGRLAASAMLALAISMLAPTVARAATYYLAPNGSDSNTGLNSSTPWATLSKANSTLRGGDVVVLSNGSYSSFPNPSVDGSANARITYVGNLSNPGLVTVSGGTLTRSYVTLKGLSFSGGVTLGAGSSTVCQRDSIAYSRFESISLYGSKHSMIAANTITNVGGYAVRFLSSNGDQIPTGFANPERDTLRRNTMSITKMGSDSRGIMVTSRSQYCVIDSNVVTGTFNGTADVGRAYLFRYMHAYNNIMKDNSFTVLAENRPGGTQAWAMYCLRDSCYRNLFLRNRFTATGAYPIEFFMSQSGSDQWSNDTKQNVWDGCFWDIRTPDPGGYTGVFWQDGIIADTLRNCVIKSDNHPGLVIDRMRSGNLSTAQQVGLIDHCTFYGKAASNNAPLFLDIQGVDWPTTTTLKITNCIFYTNSTATGAEYTTGLGYYVPRNRSFISNNNLFAHYAGASRSVFYEIEGASSGYSAPGSSGWLCANGTGQGWGQGNECNSRYGSPQFADSSRTSFDPAIRSNSAARGMGTGGSDVGAVPFGAGGPDTAPPDQVTTLQPVDIGDQYVILRWTATGDDGGIGIAAAIDLRWSLSPINSGNFDSATPVASAPVPLASGGVQTYVMLSLTPGTTYYFALKTRDDAGNWSPVSNIANALTLSGDTRAPAGITNLNAAAN</sequence>
<protein>
    <submittedName>
        <fullName evidence="3">DUF1565 domain-containing protein</fullName>
    </submittedName>
</protein>
<dbReference type="InterPro" id="IPR011050">
    <property type="entry name" value="Pectin_lyase_fold/virulence"/>
</dbReference>